<reference evidence="1" key="1">
    <citation type="submission" date="2022-11" db="EMBL/GenBank/DDBJ databases">
        <title>Centuries of genome instability and evolution in soft-shell clam transmissible cancer (bioRxiv).</title>
        <authorList>
            <person name="Hart S.F.M."/>
            <person name="Yonemitsu M.A."/>
            <person name="Giersch R.M."/>
            <person name="Beal B.F."/>
            <person name="Arriagada G."/>
            <person name="Davis B.W."/>
            <person name="Ostrander E.A."/>
            <person name="Goff S.P."/>
            <person name="Metzger M.J."/>
        </authorList>
    </citation>
    <scope>NUCLEOTIDE SEQUENCE</scope>
    <source>
        <strain evidence="1">MELC-2E11</strain>
        <tissue evidence="1">Siphon/mantle</tissue>
    </source>
</reference>
<evidence type="ECO:0000313" key="2">
    <source>
        <dbReference type="Proteomes" id="UP001164746"/>
    </source>
</evidence>
<proteinExistence type="predicted"/>
<dbReference type="EMBL" id="CP111020">
    <property type="protein sequence ID" value="WAR15525.1"/>
    <property type="molecule type" value="Genomic_DNA"/>
</dbReference>
<organism evidence="1 2">
    <name type="scientific">Mya arenaria</name>
    <name type="common">Soft-shell clam</name>
    <dbReference type="NCBI Taxonomy" id="6604"/>
    <lineage>
        <taxon>Eukaryota</taxon>
        <taxon>Metazoa</taxon>
        <taxon>Spiralia</taxon>
        <taxon>Lophotrochozoa</taxon>
        <taxon>Mollusca</taxon>
        <taxon>Bivalvia</taxon>
        <taxon>Autobranchia</taxon>
        <taxon>Heteroconchia</taxon>
        <taxon>Euheterodonta</taxon>
        <taxon>Imparidentia</taxon>
        <taxon>Neoheterodontei</taxon>
        <taxon>Myida</taxon>
        <taxon>Myoidea</taxon>
        <taxon>Myidae</taxon>
        <taxon>Mya</taxon>
    </lineage>
</organism>
<dbReference type="Proteomes" id="UP001164746">
    <property type="component" value="Chromosome 9"/>
</dbReference>
<name>A0ABY7F023_MYAAR</name>
<keyword evidence="2" id="KW-1185">Reference proteome</keyword>
<gene>
    <name evidence="1" type="ORF">MAR_005630</name>
</gene>
<accession>A0ABY7F023</accession>
<protein>
    <submittedName>
        <fullName evidence="1">Uncharacterized protein</fullName>
    </submittedName>
</protein>
<sequence length="60" mass="6941">METCSDGLEFELDCTKGTGTGSARDLRHILMRRATLSSEDMTKQLRTETTLFKRYLTNYF</sequence>
<evidence type="ECO:0000313" key="1">
    <source>
        <dbReference type="EMBL" id="WAR15525.1"/>
    </source>
</evidence>